<feature type="region of interest" description="Disordered" evidence="7">
    <location>
        <begin position="627"/>
        <end position="801"/>
    </location>
</feature>
<keyword evidence="5" id="KW-0067">ATP-binding</keyword>
<dbReference type="GO" id="GO:0003724">
    <property type="term" value="F:RNA helicase activity"/>
    <property type="evidence" value="ECO:0007669"/>
    <property type="project" value="UniProtKB-EC"/>
</dbReference>
<keyword evidence="2" id="KW-0547">Nucleotide-binding</keyword>
<reference evidence="11 12" key="1">
    <citation type="submission" date="2019-02" db="EMBL/GenBank/DDBJ databases">
        <title>Draft Genome Sequence of Streptomyces sp. AM-2504, identified by 16S rRNA comparative analysis as a Streptomyces Kasugaensis strain.</title>
        <authorList>
            <person name="Napolioni V."/>
            <person name="Giuliodori A.M."/>
            <person name="Spurio R."/>
            <person name="Fabbretti A."/>
        </authorList>
    </citation>
    <scope>NUCLEOTIDE SEQUENCE [LARGE SCALE GENOMIC DNA]</scope>
    <source>
        <strain evidence="11 12">AM-2504</strain>
    </source>
</reference>
<dbReference type="InterPro" id="IPR050547">
    <property type="entry name" value="DEAD_box_RNA_helicases"/>
</dbReference>
<feature type="domain" description="Helicase C-terminal" evidence="9">
    <location>
        <begin position="287"/>
        <end position="435"/>
    </location>
</feature>
<dbReference type="SMART" id="SM00490">
    <property type="entry name" value="HELICc"/>
    <property type="match status" value="1"/>
</dbReference>
<feature type="domain" description="DEAD-box RNA helicase Q" evidence="10">
    <location>
        <begin position="44"/>
        <end position="72"/>
    </location>
</feature>
<dbReference type="PROSITE" id="PS51195">
    <property type="entry name" value="Q_MOTIF"/>
    <property type="match status" value="1"/>
</dbReference>
<dbReference type="EC" id="3.6.4.13" evidence="1"/>
<dbReference type="SMART" id="SM00487">
    <property type="entry name" value="DEXDc"/>
    <property type="match status" value="1"/>
</dbReference>
<dbReference type="InterPro" id="IPR014001">
    <property type="entry name" value="Helicase_ATP-bd"/>
</dbReference>
<feature type="compositionally biased region" description="Low complexity" evidence="7">
    <location>
        <begin position="764"/>
        <end position="781"/>
    </location>
</feature>
<dbReference type="Pfam" id="PF00270">
    <property type="entry name" value="DEAD"/>
    <property type="match status" value="1"/>
</dbReference>
<dbReference type="GO" id="GO:0005840">
    <property type="term" value="C:ribosome"/>
    <property type="evidence" value="ECO:0007669"/>
    <property type="project" value="TreeGrafter"/>
</dbReference>
<feature type="compositionally biased region" description="Low complexity" evidence="7">
    <location>
        <begin position="643"/>
        <end position="664"/>
    </location>
</feature>
<evidence type="ECO:0000259" key="8">
    <source>
        <dbReference type="PROSITE" id="PS51192"/>
    </source>
</evidence>
<evidence type="ECO:0000256" key="3">
    <source>
        <dbReference type="ARBA" id="ARBA00022801"/>
    </source>
</evidence>
<feature type="domain" description="Helicase ATP-binding" evidence="8">
    <location>
        <begin position="75"/>
        <end position="258"/>
    </location>
</feature>
<evidence type="ECO:0000259" key="9">
    <source>
        <dbReference type="PROSITE" id="PS51194"/>
    </source>
</evidence>
<name>A0A4Q9HWM6_STRKA</name>
<dbReference type="InterPro" id="IPR011545">
    <property type="entry name" value="DEAD/DEAH_box_helicase_dom"/>
</dbReference>
<dbReference type="CDD" id="cd18787">
    <property type="entry name" value="SF2_C_DEAD"/>
    <property type="match status" value="1"/>
</dbReference>
<gene>
    <name evidence="11" type="ORF">EYS09_10920</name>
</gene>
<proteinExistence type="predicted"/>
<feature type="compositionally biased region" description="Low complexity" evidence="7">
    <location>
        <begin position="711"/>
        <end position="730"/>
    </location>
</feature>
<dbReference type="GO" id="GO:0009409">
    <property type="term" value="P:response to cold"/>
    <property type="evidence" value="ECO:0007669"/>
    <property type="project" value="TreeGrafter"/>
</dbReference>
<keyword evidence="3" id="KW-0378">Hydrolase</keyword>
<evidence type="ECO:0000313" key="11">
    <source>
        <dbReference type="EMBL" id="TBO59658.1"/>
    </source>
</evidence>
<accession>A0A4Q9HWM6</accession>
<feature type="region of interest" description="Disordered" evidence="7">
    <location>
        <begin position="1"/>
        <end position="38"/>
    </location>
</feature>
<keyword evidence="4 11" id="KW-0347">Helicase</keyword>
<feature type="compositionally biased region" description="Low complexity" evidence="7">
    <location>
        <begin position="677"/>
        <end position="700"/>
    </location>
</feature>
<evidence type="ECO:0000256" key="1">
    <source>
        <dbReference type="ARBA" id="ARBA00012552"/>
    </source>
</evidence>
<feature type="compositionally biased region" description="Low complexity" evidence="7">
    <location>
        <begin position="740"/>
        <end position="751"/>
    </location>
</feature>
<feature type="short sequence motif" description="Q motif" evidence="6">
    <location>
        <begin position="44"/>
        <end position="72"/>
    </location>
</feature>
<organism evidence="11 12">
    <name type="scientific">Streptomyces kasugaensis</name>
    <dbReference type="NCBI Taxonomy" id="1946"/>
    <lineage>
        <taxon>Bacteria</taxon>
        <taxon>Bacillati</taxon>
        <taxon>Actinomycetota</taxon>
        <taxon>Actinomycetes</taxon>
        <taxon>Kitasatosporales</taxon>
        <taxon>Streptomycetaceae</taxon>
        <taxon>Streptomyces</taxon>
    </lineage>
</organism>
<evidence type="ECO:0000256" key="7">
    <source>
        <dbReference type="SAM" id="MobiDB-lite"/>
    </source>
</evidence>
<feature type="compositionally biased region" description="Low complexity" evidence="7">
    <location>
        <begin position="547"/>
        <end position="562"/>
    </location>
</feature>
<dbReference type="Proteomes" id="UP000292452">
    <property type="component" value="Unassembled WGS sequence"/>
</dbReference>
<dbReference type="InterPro" id="IPR000629">
    <property type="entry name" value="RNA-helicase_DEAD-box_CS"/>
</dbReference>
<feature type="region of interest" description="Disordered" evidence="7">
    <location>
        <begin position="459"/>
        <end position="562"/>
    </location>
</feature>
<dbReference type="GO" id="GO:0033592">
    <property type="term" value="F:RNA strand annealing activity"/>
    <property type="evidence" value="ECO:0007669"/>
    <property type="project" value="TreeGrafter"/>
</dbReference>
<dbReference type="InterPro" id="IPR027417">
    <property type="entry name" value="P-loop_NTPase"/>
</dbReference>
<dbReference type="AlphaFoldDB" id="A0A4Q9HWM6"/>
<dbReference type="InterPro" id="IPR001650">
    <property type="entry name" value="Helicase_C-like"/>
</dbReference>
<dbReference type="PROSITE" id="PS51194">
    <property type="entry name" value="HELICASE_CTER"/>
    <property type="match status" value="1"/>
</dbReference>
<sequence>MSDGSGPAPSGPYRSGSCTNPYDGAVRPPSPPHAASHRRGKILSTFRELGIFPETAEALEAVGITSPFPIQEMTLPVALSGSDVIGQAKTGTGKTLGFGLPLLERVTVPADVEAGRAKPAQLTEAPQALVVVPTRELCQQVTNDLLTAGKVRNVRVLAIYGGRAYEPQVEALKKGVDVVVGTPGRLLDLAGQKKLNLSEVKSLVLDEADEMLDLGFLPDVERIIQLLPAKRQTMLFSATMPGQVISLARRYMSQPTHIRAAAPDDVGQTVANTTQHIFRAHSMDKPELVARVLQAEGRGLAMVFCRTKRTAADIADQLAQRGFASGAVHGDLGQGAREQALRAFRNGKVDVLVCTDVAARGIDVEGVTHVINYQSPEDEKTYLHRIGRTGRAGAKGTAVTLVDWDDIPRWKLINKALDLPFDEPEETYSTSPHLYELLNIPAGTKGILPRAERTRAGLAAEEVEDLGETGGRGRGPRKTAAAVVAERPERTRTPRQRRRTRGGTSLADAGATATDAKTAEPKAAGSLDTAEGTDGPRQPRRRRRTRGAAQGGAAPAAAPEAVEAVETVTDAAAVAVAPAAEDAAAPAAKPRRRRTRTARPEAVAEAAADAVGTVEGTAVVAEAAAVTEPAEAPAKPRRRTRSTAKATAESAAAEAVEAAVPADEAPAKPKRTRKTAAAKAAAETAVDTAEGTEAAAAEAPVKPKRTRKTAAAKAAVEAVETAEGTEAAPAKPKRTRKAAAKPVADATAAEDAPVKPKRTRKAAAAKPAAAEAEAPEAAAEAKPVRRRSRAKAAAPEATPES</sequence>
<feature type="compositionally biased region" description="Low complexity" evidence="7">
    <location>
        <begin position="502"/>
        <end position="516"/>
    </location>
</feature>
<protein>
    <recommendedName>
        <fullName evidence="1">RNA helicase</fullName>
        <ecNumber evidence="1">3.6.4.13</ecNumber>
    </recommendedName>
</protein>
<dbReference type="GO" id="GO:0005524">
    <property type="term" value="F:ATP binding"/>
    <property type="evidence" value="ECO:0007669"/>
    <property type="project" value="UniProtKB-KW"/>
</dbReference>
<evidence type="ECO:0000313" key="12">
    <source>
        <dbReference type="Proteomes" id="UP000292452"/>
    </source>
</evidence>
<evidence type="ECO:0000256" key="5">
    <source>
        <dbReference type="ARBA" id="ARBA00022840"/>
    </source>
</evidence>
<keyword evidence="12" id="KW-1185">Reference proteome</keyword>
<evidence type="ECO:0000259" key="10">
    <source>
        <dbReference type="PROSITE" id="PS51195"/>
    </source>
</evidence>
<dbReference type="GO" id="GO:0016787">
    <property type="term" value="F:hydrolase activity"/>
    <property type="evidence" value="ECO:0007669"/>
    <property type="project" value="UniProtKB-KW"/>
</dbReference>
<dbReference type="InterPro" id="IPR014014">
    <property type="entry name" value="RNA_helicase_DEAD_Q_motif"/>
</dbReference>
<dbReference type="PROSITE" id="PS00039">
    <property type="entry name" value="DEAD_ATP_HELICASE"/>
    <property type="match status" value="1"/>
</dbReference>
<dbReference type="Gene3D" id="3.40.50.300">
    <property type="entry name" value="P-loop containing nucleotide triphosphate hydrolases"/>
    <property type="match status" value="2"/>
</dbReference>
<evidence type="ECO:0000256" key="6">
    <source>
        <dbReference type="PROSITE-ProRule" id="PRU00552"/>
    </source>
</evidence>
<dbReference type="PANTHER" id="PTHR47963">
    <property type="entry name" value="DEAD-BOX ATP-DEPENDENT RNA HELICASE 47, MITOCHONDRIAL"/>
    <property type="match status" value="1"/>
</dbReference>
<dbReference type="GO" id="GO:0005829">
    <property type="term" value="C:cytosol"/>
    <property type="evidence" value="ECO:0007669"/>
    <property type="project" value="TreeGrafter"/>
</dbReference>
<dbReference type="CDD" id="cd00268">
    <property type="entry name" value="DEADc"/>
    <property type="match status" value="1"/>
</dbReference>
<dbReference type="EMBL" id="SIXH01000072">
    <property type="protein sequence ID" value="TBO59658.1"/>
    <property type="molecule type" value="Genomic_DNA"/>
</dbReference>
<feature type="region of interest" description="Disordered" evidence="7">
    <location>
        <begin position="580"/>
        <end position="602"/>
    </location>
</feature>
<evidence type="ECO:0000256" key="4">
    <source>
        <dbReference type="ARBA" id="ARBA00022806"/>
    </source>
</evidence>
<comment type="caution">
    <text evidence="11">The sequence shown here is derived from an EMBL/GenBank/DDBJ whole genome shotgun (WGS) entry which is preliminary data.</text>
</comment>
<dbReference type="InterPro" id="IPR044742">
    <property type="entry name" value="DEAD/DEAH_RhlB"/>
</dbReference>
<dbReference type="PANTHER" id="PTHR47963:SF8">
    <property type="entry name" value="ATP-DEPENDENT RNA HELICASE DEAD"/>
    <property type="match status" value="1"/>
</dbReference>
<evidence type="ECO:0000256" key="2">
    <source>
        <dbReference type="ARBA" id="ARBA00022741"/>
    </source>
</evidence>
<dbReference type="Pfam" id="PF00271">
    <property type="entry name" value="Helicase_C"/>
    <property type="match status" value="1"/>
</dbReference>
<dbReference type="PROSITE" id="PS51192">
    <property type="entry name" value="HELICASE_ATP_BIND_1"/>
    <property type="match status" value="1"/>
</dbReference>
<dbReference type="SUPFAM" id="SSF52540">
    <property type="entry name" value="P-loop containing nucleoside triphosphate hydrolases"/>
    <property type="match status" value="1"/>
</dbReference>